<keyword evidence="13" id="KW-1185">Reference proteome</keyword>
<keyword evidence="3 9" id="KW-0349">Heme</keyword>
<dbReference type="GO" id="GO:0020037">
    <property type="term" value="F:heme binding"/>
    <property type="evidence" value="ECO:0007669"/>
    <property type="project" value="InterPro"/>
</dbReference>
<protein>
    <recommendedName>
        <fullName evidence="14">Cytochrome P450</fullName>
    </recommendedName>
</protein>
<dbReference type="KEGG" id="aqu:105313394"/>
<dbReference type="Proteomes" id="UP000007879">
    <property type="component" value="Unassembled WGS sequence"/>
</dbReference>
<evidence type="ECO:0000256" key="9">
    <source>
        <dbReference type="PIRSR" id="PIRSR602401-1"/>
    </source>
</evidence>
<dbReference type="InterPro" id="IPR002401">
    <property type="entry name" value="Cyt_P450_E_grp-I"/>
</dbReference>
<dbReference type="PROSITE" id="PS00086">
    <property type="entry name" value="CYTOCHROME_P450"/>
    <property type="match status" value="1"/>
</dbReference>
<evidence type="ECO:0000256" key="4">
    <source>
        <dbReference type="ARBA" id="ARBA00022723"/>
    </source>
</evidence>
<accession>A0A1X7UI25</accession>
<evidence type="ECO:0000256" key="7">
    <source>
        <dbReference type="ARBA" id="ARBA00023033"/>
    </source>
</evidence>
<dbReference type="AlphaFoldDB" id="A0A1X7UI25"/>
<evidence type="ECO:0000313" key="13">
    <source>
        <dbReference type="Proteomes" id="UP000007879"/>
    </source>
</evidence>
<keyword evidence="11" id="KW-1133">Transmembrane helix</keyword>
<dbReference type="PANTHER" id="PTHR24302:SF15">
    <property type="entry name" value="FATTY-ACID PEROXYGENASE"/>
    <property type="match status" value="1"/>
</dbReference>
<dbReference type="EnsemblMetazoa" id="Aqu2.1.27121_001">
    <property type="protein sequence ID" value="Aqu2.1.27121_001"/>
    <property type="gene ID" value="Aqu2.1.27121"/>
</dbReference>
<feature type="transmembrane region" description="Helical" evidence="11">
    <location>
        <begin position="6"/>
        <end position="24"/>
    </location>
</feature>
<evidence type="ECO:0000256" key="2">
    <source>
        <dbReference type="ARBA" id="ARBA00010617"/>
    </source>
</evidence>
<comment type="similarity">
    <text evidence="2 10">Belongs to the cytochrome P450 family.</text>
</comment>
<dbReference type="PRINTS" id="PR00463">
    <property type="entry name" value="EP450I"/>
</dbReference>
<name>A0A1X7UI25_AMPQE</name>
<gene>
    <name evidence="12" type="primary">105313394</name>
</gene>
<reference evidence="13" key="1">
    <citation type="journal article" date="2010" name="Nature">
        <title>The Amphimedon queenslandica genome and the evolution of animal complexity.</title>
        <authorList>
            <person name="Srivastava M."/>
            <person name="Simakov O."/>
            <person name="Chapman J."/>
            <person name="Fahey B."/>
            <person name="Gauthier M.E."/>
            <person name="Mitros T."/>
            <person name="Richards G.S."/>
            <person name="Conaco C."/>
            <person name="Dacre M."/>
            <person name="Hellsten U."/>
            <person name="Larroux C."/>
            <person name="Putnam N.H."/>
            <person name="Stanke M."/>
            <person name="Adamska M."/>
            <person name="Darling A."/>
            <person name="Degnan S.M."/>
            <person name="Oakley T.H."/>
            <person name="Plachetzki D.C."/>
            <person name="Zhai Y."/>
            <person name="Adamski M."/>
            <person name="Calcino A."/>
            <person name="Cummins S.F."/>
            <person name="Goodstein D.M."/>
            <person name="Harris C."/>
            <person name="Jackson D.J."/>
            <person name="Leys S.P."/>
            <person name="Shu S."/>
            <person name="Woodcroft B.J."/>
            <person name="Vervoort M."/>
            <person name="Kosik K.S."/>
            <person name="Manning G."/>
            <person name="Degnan B.M."/>
            <person name="Rokhsar D.S."/>
        </authorList>
    </citation>
    <scope>NUCLEOTIDE SEQUENCE [LARGE SCALE GENOMIC DNA]</scope>
</reference>
<dbReference type="EnsemblMetazoa" id="XM_019998634.1">
    <property type="protein sequence ID" value="XP_019854193.1"/>
    <property type="gene ID" value="LOC105313394"/>
</dbReference>
<dbReference type="PANTHER" id="PTHR24302">
    <property type="entry name" value="CYTOCHROME P450 FAMILY 3"/>
    <property type="match status" value="1"/>
</dbReference>
<dbReference type="InParanoid" id="A0A1X7UI25"/>
<dbReference type="InterPro" id="IPR017972">
    <property type="entry name" value="Cyt_P450_CS"/>
</dbReference>
<feature type="binding site" description="axial binding residue" evidence="9">
    <location>
        <position position="457"/>
    </location>
    <ligand>
        <name>heme</name>
        <dbReference type="ChEBI" id="CHEBI:30413"/>
    </ligand>
    <ligandPart>
        <name>Fe</name>
        <dbReference type="ChEBI" id="CHEBI:18248"/>
    </ligandPart>
</feature>
<keyword evidence="11" id="KW-0472">Membrane</keyword>
<comment type="cofactor">
    <cofactor evidence="1 9">
        <name>heme</name>
        <dbReference type="ChEBI" id="CHEBI:30413"/>
    </cofactor>
</comment>
<keyword evidence="6 9" id="KW-0408">Iron</keyword>
<dbReference type="CDD" id="cd11055">
    <property type="entry name" value="CYP3A-like"/>
    <property type="match status" value="1"/>
</dbReference>
<sequence length="511" mass="58126">MLTVLILFLIIPILIFLLWYRHYYIPYKVFSRLGIAHPPVEPFTGNVNGILRQGIIESLNNDIKKYGKVFGWYIGTDKWMIVADTNMLREIFIKSSDHFNQRPDSPIISIARDDLPPGLIFLKKDEWKVIKPIVTPSFSAKKLKLMSPLIERSCSSLKERFAEICESKKSSDLFDVFGQFTMETVLGAAFGSQVNVLKGEGDSLTEAAAGMLAEATINQLLWGYIIMSHFSSIVNILLTIGSSLYSTKLKRGFAFLAKFGFRLIKERRQTASSLQNKDFLQLLMDARSPPEGGGAASNNVKDSLSDKEIVGLCIDFMLAGYETTKNTMSYISYLLAINDEKQETLCTAIDEYYQENEYASLYDASHDIQYLDWVVSEGLRMYPPVSRIVRDCCDDCVINGVQFIKESKVQVPVQYLHYSPEHWDRPDEFIPERFSPEGKEGRHPLCYVPFGYGQRSCIGMRFALMEIKMALTAVLRDFKFEISSDTQIPLKLTQGITQYPTDGVYLKIIKR</sequence>
<evidence type="ECO:0000256" key="6">
    <source>
        <dbReference type="ARBA" id="ARBA00023004"/>
    </source>
</evidence>
<dbReference type="GO" id="GO:0008395">
    <property type="term" value="F:steroid hydroxylase activity"/>
    <property type="evidence" value="ECO:0007669"/>
    <property type="project" value="TreeGrafter"/>
</dbReference>
<keyword evidence="11" id="KW-0812">Transmembrane</keyword>
<dbReference type="InterPro" id="IPR036396">
    <property type="entry name" value="Cyt_P450_sf"/>
</dbReference>
<dbReference type="OrthoDB" id="2789670at2759"/>
<evidence type="ECO:0000256" key="1">
    <source>
        <dbReference type="ARBA" id="ARBA00001971"/>
    </source>
</evidence>
<evidence type="ECO:0000256" key="3">
    <source>
        <dbReference type="ARBA" id="ARBA00022617"/>
    </source>
</evidence>
<dbReference type="InterPro" id="IPR001128">
    <property type="entry name" value="Cyt_P450"/>
</dbReference>
<keyword evidence="5 10" id="KW-0560">Oxidoreductase</keyword>
<dbReference type="GO" id="GO:0005506">
    <property type="term" value="F:iron ion binding"/>
    <property type="evidence" value="ECO:0007669"/>
    <property type="project" value="InterPro"/>
</dbReference>
<dbReference type="InterPro" id="IPR050705">
    <property type="entry name" value="Cytochrome_P450_3A"/>
</dbReference>
<evidence type="ECO:0008006" key="14">
    <source>
        <dbReference type="Google" id="ProtNLM"/>
    </source>
</evidence>
<evidence type="ECO:0000256" key="10">
    <source>
        <dbReference type="RuleBase" id="RU000461"/>
    </source>
</evidence>
<proteinExistence type="inferred from homology"/>
<dbReference type="PRINTS" id="PR00385">
    <property type="entry name" value="P450"/>
</dbReference>
<feature type="transmembrane region" description="Helical" evidence="11">
    <location>
        <begin position="221"/>
        <end position="245"/>
    </location>
</feature>
<keyword evidence="7 10" id="KW-0503">Monooxygenase</keyword>
<dbReference type="SUPFAM" id="SSF48264">
    <property type="entry name" value="Cytochrome P450"/>
    <property type="match status" value="1"/>
</dbReference>
<keyword evidence="4 9" id="KW-0479">Metal-binding</keyword>
<reference evidence="12" key="2">
    <citation type="submission" date="2017-05" db="UniProtKB">
        <authorList>
            <consortium name="EnsemblMetazoa"/>
        </authorList>
    </citation>
    <scope>IDENTIFICATION</scope>
</reference>
<dbReference type="STRING" id="400682.A0A1X7UI25"/>
<evidence type="ECO:0000256" key="5">
    <source>
        <dbReference type="ARBA" id="ARBA00023002"/>
    </source>
</evidence>
<dbReference type="FunFam" id="1.10.630.10:FF:000182">
    <property type="entry name" value="Cytochrome P450 3A4"/>
    <property type="match status" value="1"/>
</dbReference>
<dbReference type="Gene3D" id="1.10.630.10">
    <property type="entry name" value="Cytochrome P450"/>
    <property type="match status" value="1"/>
</dbReference>
<evidence type="ECO:0000313" key="12">
    <source>
        <dbReference type="EnsemblMetazoa" id="Aqu2.1.27121_001"/>
    </source>
</evidence>
<organism evidence="12">
    <name type="scientific">Amphimedon queenslandica</name>
    <name type="common">Sponge</name>
    <dbReference type="NCBI Taxonomy" id="400682"/>
    <lineage>
        <taxon>Eukaryota</taxon>
        <taxon>Metazoa</taxon>
        <taxon>Porifera</taxon>
        <taxon>Demospongiae</taxon>
        <taxon>Heteroscleromorpha</taxon>
        <taxon>Haplosclerida</taxon>
        <taxon>Niphatidae</taxon>
        <taxon>Amphimedon</taxon>
    </lineage>
</organism>
<comment type="function">
    <text evidence="8">Cytochromes P450 are a group of heme-thiolate monooxygenases. They oxidize a variety of structurally unrelated compounds, including steroids, fatty acids, and xenobiotics.</text>
</comment>
<evidence type="ECO:0000256" key="11">
    <source>
        <dbReference type="SAM" id="Phobius"/>
    </source>
</evidence>
<dbReference type="GO" id="GO:0016705">
    <property type="term" value="F:oxidoreductase activity, acting on paired donors, with incorporation or reduction of molecular oxygen"/>
    <property type="evidence" value="ECO:0007669"/>
    <property type="project" value="InterPro"/>
</dbReference>
<dbReference type="Pfam" id="PF00067">
    <property type="entry name" value="p450"/>
    <property type="match status" value="1"/>
</dbReference>
<evidence type="ECO:0000256" key="8">
    <source>
        <dbReference type="ARBA" id="ARBA00043906"/>
    </source>
</evidence>